<name>A0A4Y6V9Z3_9PROT</name>
<evidence type="ECO:0000313" key="11">
    <source>
        <dbReference type="Proteomes" id="UP000317214"/>
    </source>
</evidence>
<comment type="function">
    <text evidence="1">May be specifically involved in the processing, transport, and/or maturation of the MADH beta-subunit.</text>
</comment>
<dbReference type="KEGG" id="ntn:D5366_10135"/>
<accession>A0A4Y6V9Z3</accession>
<dbReference type="AlphaFoldDB" id="A0A4Y6V9Z3"/>
<dbReference type="Pfam" id="PF07291">
    <property type="entry name" value="MauE"/>
    <property type="match status" value="1"/>
</dbReference>
<feature type="transmembrane region" description="Helical" evidence="8">
    <location>
        <begin position="142"/>
        <end position="166"/>
    </location>
</feature>
<feature type="transmembrane region" description="Helical" evidence="8">
    <location>
        <begin position="109"/>
        <end position="130"/>
    </location>
</feature>
<reference evidence="10 11" key="1">
    <citation type="submission" date="2018-09" db="EMBL/GenBank/DDBJ databases">
        <title>The complete genome sequence of Neokomagataea tanensis NBRC 106556(T).</title>
        <authorList>
            <person name="Chua K.-O."/>
            <person name="See-Too W.-S."/>
            <person name="Hong K.-W."/>
            <person name="Yin W.-F."/>
            <person name="Chan K.-G."/>
        </authorList>
    </citation>
    <scope>NUCLEOTIDE SEQUENCE [LARGE SCALE GENOMIC DNA]</scope>
    <source>
        <strain evidence="11">AH13 \ NBRC 106556</strain>
    </source>
</reference>
<sequence length="173" mass="17757">MEFHASLASALLAHIGSGMTAAVFLSSAIGKAQNIDDTASLVASYRLLPLSWSFTAAYAVIAANFMAGIALLAGFKIGVGLAVALLLLYAIAMGINVAKGRTNITCGCIPGSTTFLGLGSIMRTLSWVILASAPLNCPHSPALFAVSGNLLGIAAFILFVTTDTLLEIRAVRA</sequence>
<evidence type="ECO:0000256" key="7">
    <source>
        <dbReference type="ARBA" id="ARBA00023136"/>
    </source>
</evidence>
<proteinExistence type="predicted"/>
<organism evidence="10 11">
    <name type="scientific">Neokomagataea tanensis</name>
    <dbReference type="NCBI Taxonomy" id="661191"/>
    <lineage>
        <taxon>Bacteria</taxon>
        <taxon>Pseudomonadati</taxon>
        <taxon>Pseudomonadota</taxon>
        <taxon>Alphaproteobacteria</taxon>
        <taxon>Acetobacterales</taxon>
        <taxon>Acetobacteraceae</taxon>
        <taxon>Neokomagataea</taxon>
    </lineage>
</organism>
<evidence type="ECO:0000259" key="9">
    <source>
        <dbReference type="Pfam" id="PF07291"/>
    </source>
</evidence>
<feature type="domain" description="Methylamine utilisation protein MauE" evidence="9">
    <location>
        <begin position="12"/>
        <end position="132"/>
    </location>
</feature>
<dbReference type="EMBL" id="CP032485">
    <property type="protein sequence ID" value="QDH25510.1"/>
    <property type="molecule type" value="Genomic_DNA"/>
</dbReference>
<dbReference type="UniPathway" id="UPA00895"/>
<evidence type="ECO:0000313" key="10">
    <source>
        <dbReference type="EMBL" id="QDH25510.1"/>
    </source>
</evidence>
<comment type="pathway">
    <text evidence="3">One-carbon metabolism; methylamine degradation.</text>
</comment>
<keyword evidence="5 8" id="KW-0812">Transmembrane</keyword>
<dbReference type="GO" id="GO:0016020">
    <property type="term" value="C:membrane"/>
    <property type="evidence" value="ECO:0007669"/>
    <property type="project" value="UniProtKB-SubCell"/>
</dbReference>
<dbReference type="OrthoDB" id="4462029at2"/>
<feature type="transmembrane region" description="Helical" evidence="8">
    <location>
        <begin position="56"/>
        <end position="89"/>
    </location>
</feature>
<evidence type="ECO:0000256" key="2">
    <source>
        <dbReference type="ARBA" id="ARBA00004141"/>
    </source>
</evidence>
<evidence type="ECO:0000256" key="6">
    <source>
        <dbReference type="ARBA" id="ARBA00022989"/>
    </source>
</evidence>
<keyword evidence="6 8" id="KW-1133">Transmembrane helix</keyword>
<gene>
    <name evidence="10" type="ORF">D5366_10135</name>
</gene>
<evidence type="ECO:0000256" key="4">
    <source>
        <dbReference type="ARBA" id="ARBA00019078"/>
    </source>
</evidence>
<evidence type="ECO:0000256" key="5">
    <source>
        <dbReference type="ARBA" id="ARBA00022692"/>
    </source>
</evidence>
<evidence type="ECO:0000256" key="8">
    <source>
        <dbReference type="SAM" id="Phobius"/>
    </source>
</evidence>
<dbReference type="RefSeq" id="WP_141493484.1">
    <property type="nucleotide sequence ID" value="NZ_CP032485.1"/>
</dbReference>
<dbReference type="Proteomes" id="UP000317214">
    <property type="component" value="Chromosome"/>
</dbReference>
<protein>
    <recommendedName>
        <fullName evidence="4">Methylamine utilization protein MauE</fullName>
    </recommendedName>
</protein>
<comment type="subcellular location">
    <subcellularLocation>
        <location evidence="2">Membrane</location>
        <topology evidence="2">Multi-pass membrane protein</topology>
    </subcellularLocation>
</comment>
<keyword evidence="7 8" id="KW-0472">Membrane</keyword>
<dbReference type="InterPro" id="IPR009908">
    <property type="entry name" value="Methylamine_util_MauE"/>
</dbReference>
<keyword evidence="11" id="KW-1185">Reference proteome</keyword>
<evidence type="ECO:0000256" key="1">
    <source>
        <dbReference type="ARBA" id="ARBA00003475"/>
    </source>
</evidence>
<dbReference type="GO" id="GO:0030416">
    <property type="term" value="P:methylamine metabolic process"/>
    <property type="evidence" value="ECO:0007669"/>
    <property type="project" value="InterPro"/>
</dbReference>
<evidence type="ECO:0000256" key="3">
    <source>
        <dbReference type="ARBA" id="ARBA00004856"/>
    </source>
</evidence>